<keyword evidence="2 3" id="KW-0186">Copper</keyword>
<dbReference type="GO" id="GO:0046872">
    <property type="term" value="F:metal ion binding"/>
    <property type="evidence" value="ECO:0007669"/>
    <property type="project" value="UniProtKB-KW"/>
</dbReference>
<feature type="binding site" evidence="3">
    <location>
        <position position="167"/>
    </location>
    <ligand>
        <name>Cu cation</name>
        <dbReference type="ChEBI" id="CHEBI:23378"/>
    </ligand>
</feature>
<dbReference type="PANTHER" id="PTHR12151:SF25">
    <property type="entry name" value="LINALOOL DEHYDRATASE_ISOMERASE DOMAIN-CONTAINING PROTEIN"/>
    <property type="match status" value="1"/>
</dbReference>
<feature type="signal peptide" evidence="5">
    <location>
        <begin position="1"/>
        <end position="21"/>
    </location>
</feature>
<evidence type="ECO:0000313" key="6">
    <source>
        <dbReference type="EMBL" id="MXU64739.1"/>
    </source>
</evidence>
<sequence>MTRTAALLAGTALVVGLAATAAVVLWPRDADRFADCRTAAIAGGAAIGGPFTLTDHTGREVTEADVITGPTLVYFGYTYCPDVCPLDTTRNLDVVDRLAERGMEVKPVFITIDPARDTVEALAEYVGYLHEDLVGLTGTDDQIAAASKAYKTYYAKNGEGEDYLMDHSTFTYLMDPEEGLLAYYRTAGQEEADAMAENVACYVERL</sequence>
<gene>
    <name evidence="6" type="ORF">GSH16_04725</name>
</gene>
<dbReference type="CDD" id="cd02968">
    <property type="entry name" value="SCO"/>
    <property type="match status" value="1"/>
</dbReference>
<proteinExistence type="inferred from homology"/>
<keyword evidence="3" id="KW-0479">Metal-binding</keyword>
<reference evidence="6 7" key="1">
    <citation type="submission" date="2019-12" db="EMBL/GenBank/DDBJ databases">
        <title>Strain KN286 was isolated from seawater, which was collected from Caroline Seamount in the tropical western Pacific.</title>
        <authorList>
            <person name="Wang Q."/>
        </authorList>
    </citation>
    <scope>NUCLEOTIDE SEQUENCE [LARGE SCALE GENOMIC DNA]</scope>
    <source>
        <strain evidence="6 7">KN286</strain>
    </source>
</reference>
<evidence type="ECO:0000313" key="7">
    <source>
        <dbReference type="Proteomes" id="UP000436016"/>
    </source>
</evidence>
<protein>
    <submittedName>
        <fullName evidence="6">SCO family protein</fullName>
    </submittedName>
</protein>
<dbReference type="Gene3D" id="3.40.30.10">
    <property type="entry name" value="Glutaredoxin"/>
    <property type="match status" value="1"/>
</dbReference>
<dbReference type="Pfam" id="PF02630">
    <property type="entry name" value="SCO1-SenC"/>
    <property type="match status" value="1"/>
</dbReference>
<name>A0A6B0TPZ1_9RHOB</name>
<feature type="binding site" evidence="3">
    <location>
        <position position="84"/>
    </location>
    <ligand>
        <name>Cu cation</name>
        <dbReference type="ChEBI" id="CHEBI:23378"/>
    </ligand>
</feature>
<dbReference type="FunFam" id="3.40.30.10:FF:000013">
    <property type="entry name" value="Blast:Protein SCO1 homolog, mitochondrial"/>
    <property type="match status" value="1"/>
</dbReference>
<evidence type="ECO:0000256" key="5">
    <source>
        <dbReference type="SAM" id="SignalP"/>
    </source>
</evidence>
<dbReference type="SUPFAM" id="SSF52833">
    <property type="entry name" value="Thioredoxin-like"/>
    <property type="match status" value="1"/>
</dbReference>
<dbReference type="RefSeq" id="WP_160852397.1">
    <property type="nucleotide sequence ID" value="NZ_WUWG01000001.1"/>
</dbReference>
<evidence type="ECO:0000256" key="3">
    <source>
        <dbReference type="PIRSR" id="PIRSR603782-1"/>
    </source>
</evidence>
<feature type="disulfide bond" description="Redox-active" evidence="4">
    <location>
        <begin position="80"/>
        <end position="84"/>
    </location>
</feature>
<accession>A0A6B0TPZ1</accession>
<dbReference type="InterPro" id="IPR003782">
    <property type="entry name" value="SCO1/SenC"/>
</dbReference>
<keyword evidence="5" id="KW-0732">Signal</keyword>
<keyword evidence="4" id="KW-1015">Disulfide bond</keyword>
<evidence type="ECO:0000256" key="1">
    <source>
        <dbReference type="ARBA" id="ARBA00010996"/>
    </source>
</evidence>
<dbReference type="InterPro" id="IPR036249">
    <property type="entry name" value="Thioredoxin-like_sf"/>
</dbReference>
<dbReference type="PANTHER" id="PTHR12151">
    <property type="entry name" value="ELECTRON TRANSPORT PROTIN SCO1/SENC FAMILY MEMBER"/>
    <property type="match status" value="1"/>
</dbReference>
<comment type="similarity">
    <text evidence="1">Belongs to the SCO1/2 family.</text>
</comment>
<dbReference type="EMBL" id="WUWG01000001">
    <property type="protein sequence ID" value="MXU64739.1"/>
    <property type="molecule type" value="Genomic_DNA"/>
</dbReference>
<evidence type="ECO:0000256" key="4">
    <source>
        <dbReference type="PIRSR" id="PIRSR603782-2"/>
    </source>
</evidence>
<evidence type="ECO:0000256" key="2">
    <source>
        <dbReference type="ARBA" id="ARBA00023008"/>
    </source>
</evidence>
<feature type="binding site" evidence="3">
    <location>
        <position position="80"/>
    </location>
    <ligand>
        <name>Cu cation</name>
        <dbReference type="ChEBI" id="CHEBI:23378"/>
    </ligand>
</feature>
<organism evidence="6 7">
    <name type="scientific">Oceanomicrobium pacificus</name>
    <dbReference type="NCBI Taxonomy" id="2692916"/>
    <lineage>
        <taxon>Bacteria</taxon>
        <taxon>Pseudomonadati</taxon>
        <taxon>Pseudomonadota</taxon>
        <taxon>Alphaproteobacteria</taxon>
        <taxon>Rhodobacterales</taxon>
        <taxon>Paracoccaceae</taxon>
        <taxon>Oceanomicrobium</taxon>
    </lineage>
</organism>
<comment type="caution">
    <text evidence="6">The sequence shown here is derived from an EMBL/GenBank/DDBJ whole genome shotgun (WGS) entry which is preliminary data.</text>
</comment>
<dbReference type="Proteomes" id="UP000436016">
    <property type="component" value="Unassembled WGS sequence"/>
</dbReference>
<keyword evidence="7" id="KW-1185">Reference proteome</keyword>
<feature type="chain" id="PRO_5025465753" evidence="5">
    <location>
        <begin position="22"/>
        <end position="206"/>
    </location>
</feature>
<dbReference type="AlphaFoldDB" id="A0A6B0TPZ1"/>